<comment type="catalytic activity">
    <reaction evidence="10">
        <text>a long-chain fatty aldehyde + 2 NADPH + O2 + H(+) = a long-chain alkane + formate + 2 NADP(+) + H2O</text>
        <dbReference type="Rhea" id="RHEA:21440"/>
        <dbReference type="ChEBI" id="CHEBI:15377"/>
        <dbReference type="ChEBI" id="CHEBI:15378"/>
        <dbReference type="ChEBI" id="CHEBI:15379"/>
        <dbReference type="ChEBI" id="CHEBI:15740"/>
        <dbReference type="ChEBI" id="CHEBI:17176"/>
        <dbReference type="ChEBI" id="CHEBI:57783"/>
        <dbReference type="ChEBI" id="CHEBI:58349"/>
        <dbReference type="ChEBI" id="CHEBI:83563"/>
        <dbReference type="EC" id="4.1.99.5"/>
    </reaction>
</comment>
<comment type="caution">
    <text evidence="12">The sequence shown here is derived from an EMBL/GenBank/DDBJ whole genome shotgun (WGS) entry which is preliminary data.</text>
</comment>
<keyword evidence="6" id="KW-0521">NADP</keyword>
<organism evidence="12 13">
    <name type="scientific">Eragrostis curvula</name>
    <name type="common">weeping love grass</name>
    <dbReference type="NCBI Taxonomy" id="38414"/>
    <lineage>
        <taxon>Eukaryota</taxon>
        <taxon>Viridiplantae</taxon>
        <taxon>Streptophyta</taxon>
        <taxon>Embryophyta</taxon>
        <taxon>Tracheophyta</taxon>
        <taxon>Spermatophyta</taxon>
        <taxon>Magnoliopsida</taxon>
        <taxon>Liliopsida</taxon>
        <taxon>Poales</taxon>
        <taxon>Poaceae</taxon>
        <taxon>PACMAD clade</taxon>
        <taxon>Chloridoideae</taxon>
        <taxon>Eragrostideae</taxon>
        <taxon>Eragrostidinae</taxon>
        <taxon>Eragrostis</taxon>
    </lineage>
</organism>
<keyword evidence="7" id="KW-1133">Transmembrane helix</keyword>
<evidence type="ECO:0000313" key="12">
    <source>
        <dbReference type="EMBL" id="TVU01849.1"/>
    </source>
</evidence>
<sequence length="148" mass="16913">VYLLVVDYLNYWIHRLLHTKWAYNNIHHVHHDFTAPTGYAASYSHWVEVASHPWPSHFCLSSHCALSRYRSLDLVLQFMSCKPLKHTAGTVSSRTWSVVIYDLFALGLPGLAACPFPAEQYCFRDPRGTQASDVESDVAAFGLLWFQL</sequence>
<dbReference type="EMBL" id="RWGY01000376">
    <property type="protein sequence ID" value="TVU01849.1"/>
    <property type="molecule type" value="Genomic_DNA"/>
</dbReference>
<dbReference type="AlphaFoldDB" id="A0A5J9SSD6"/>
<keyword evidence="5" id="KW-0256">Endoplasmic reticulum</keyword>
<keyword evidence="9" id="KW-0456">Lyase</keyword>
<keyword evidence="8" id="KW-0472">Membrane</keyword>
<evidence type="ECO:0000256" key="1">
    <source>
        <dbReference type="ARBA" id="ARBA00004477"/>
    </source>
</evidence>
<dbReference type="GO" id="GO:0016491">
    <property type="term" value="F:oxidoreductase activity"/>
    <property type="evidence" value="ECO:0007669"/>
    <property type="project" value="InterPro"/>
</dbReference>
<gene>
    <name evidence="12" type="ORF">EJB05_52663</name>
</gene>
<dbReference type="EC" id="4.1.99.5" evidence="3"/>
<comment type="similarity">
    <text evidence="2">Belongs to the sterol desaturase family.</text>
</comment>
<feature type="domain" description="Fatty acid hydroxylase" evidence="11">
    <location>
        <begin position="1"/>
        <end position="62"/>
    </location>
</feature>
<feature type="non-terminal residue" evidence="12">
    <location>
        <position position="1"/>
    </location>
</feature>
<evidence type="ECO:0000256" key="4">
    <source>
        <dbReference type="ARBA" id="ARBA00022692"/>
    </source>
</evidence>
<dbReference type="InterPro" id="IPR050307">
    <property type="entry name" value="Sterol_Desaturase_Related"/>
</dbReference>
<protein>
    <recommendedName>
        <fullName evidence="3">aldehyde oxygenase (deformylating)</fullName>
        <ecNumber evidence="3">4.1.99.5</ecNumber>
    </recommendedName>
</protein>
<evidence type="ECO:0000256" key="7">
    <source>
        <dbReference type="ARBA" id="ARBA00022989"/>
    </source>
</evidence>
<dbReference type="OrthoDB" id="1658724at2759"/>
<keyword evidence="4" id="KW-0812">Transmembrane</keyword>
<dbReference type="Gramene" id="TVU01849">
    <property type="protein sequence ID" value="TVU01849"/>
    <property type="gene ID" value="EJB05_52663"/>
</dbReference>
<evidence type="ECO:0000313" key="13">
    <source>
        <dbReference type="Proteomes" id="UP000324897"/>
    </source>
</evidence>
<evidence type="ECO:0000256" key="10">
    <source>
        <dbReference type="ARBA" id="ARBA00047909"/>
    </source>
</evidence>
<evidence type="ECO:0000256" key="2">
    <source>
        <dbReference type="ARBA" id="ARBA00009324"/>
    </source>
</evidence>
<dbReference type="Pfam" id="PF04116">
    <property type="entry name" value="FA_hydroxylase"/>
    <property type="match status" value="1"/>
</dbReference>
<evidence type="ECO:0000256" key="6">
    <source>
        <dbReference type="ARBA" id="ARBA00022857"/>
    </source>
</evidence>
<feature type="non-terminal residue" evidence="12">
    <location>
        <position position="148"/>
    </location>
</feature>
<accession>A0A5J9SSD6</accession>
<dbReference type="GO" id="GO:0005506">
    <property type="term" value="F:iron ion binding"/>
    <property type="evidence" value="ECO:0007669"/>
    <property type="project" value="InterPro"/>
</dbReference>
<dbReference type="InterPro" id="IPR006694">
    <property type="entry name" value="Fatty_acid_hydroxylase"/>
</dbReference>
<evidence type="ECO:0000259" key="11">
    <source>
        <dbReference type="Pfam" id="PF04116"/>
    </source>
</evidence>
<evidence type="ECO:0000256" key="3">
    <source>
        <dbReference type="ARBA" id="ARBA00013146"/>
    </source>
</evidence>
<reference evidence="12 13" key="1">
    <citation type="journal article" date="2019" name="Sci. Rep.">
        <title>A high-quality genome of Eragrostis curvula grass provides insights into Poaceae evolution and supports new strategies to enhance forage quality.</title>
        <authorList>
            <person name="Carballo J."/>
            <person name="Santos B.A.C.M."/>
            <person name="Zappacosta D."/>
            <person name="Garbus I."/>
            <person name="Selva J.P."/>
            <person name="Gallo C.A."/>
            <person name="Diaz A."/>
            <person name="Albertini E."/>
            <person name="Caccamo M."/>
            <person name="Echenique V."/>
        </authorList>
    </citation>
    <scope>NUCLEOTIDE SEQUENCE [LARGE SCALE GENOMIC DNA]</scope>
    <source>
        <strain evidence="13">cv. Victoria</strain>
        <tissue evidence="12">Leaf</tissue>
    </source>
</reference>
<dbReference type="Proteomes" id="UP000324897">
    <property type="component" value="Unassembled WGS sequence"/>
</dbReference>
<comment type="subcellular location">
    <subcellularLocation>
        <location evidence="1">Endoplasmic reticulum membrane</location>
        <topology evidence="1">Multi-pass membrane protein</topology>
    </subcellularLocation>
</comment>
<dbReference type="GO" id="GO:0005789">
    <property type="term" value="C:endoplasmic reticulum membrane"/>
    <property type="evidence" value="ECO:0007669"/>
    <property type="project" value="UniProtKB-SubCell"/>
</dbReference>
<dbReference type="GO" id="GO:0071771">
    <property type="term" value="F:aldehyde oxygenase (deformylating) activity"/>
    <property type="evidence" value="ECO:0007669"/>
    <property type="project" value="UniProtKB-EC"/>
</dbReference>
<name>A0A5J9SSD6_9POAL</name>
<dbReference type="GO" id="GO:0008610">
    <property type="term" value="P:lipid biosynthetic process"/>
    <property type="evidence" value="ECO:0007669"/>
    <property type="project" value="InterPro"/>
</dbReference>
<evidence type="ECO:0000256" key="9">
    <source>
        <dbReference type="ARBA" id="ARBA00023239"/>
    </source>
</evidence>
<evidence type="ECO:0000256" key="5">
    <source>
        <dbReference type="ARBA" id="ARBA00022824"/>
    </source>
</evidence>
<evidence type="ECO:0000256" key="8">
    <source>
        <dbReference type="ARBA" id="ARBA00023136"/>
    </source>
</evidence>
<dbReference type="PANTHER" id="PTHR11863">
    <property type="entry name" value="STEROL DESATURASE"/>
    <property type="match status" value="1"/>
</dbReference>
<keyword evidence="13" id="KW-1185">Reference proteome</keyword>
<proteinExistence type="inferred from homology"/>